<reference evidence="2" key="1">
    <citation type="journal article" date="2023" name="Nat. Plants">
        <title>Single-cell RNA sequencing provides a high-resolution roadmap for understanding the multicellular compartmentation of specialized metabolism.</title>
        <authorList>
            <person name="Sun S."/>
            <person name="Shen X."/>
            <person name="Li Y."/>
            <person name="Li Y."/>
            <person name="Wang S."/>
            <person name="Li R."/>
            <person name="Zhang H."/>
            <person name="Shen G."/>
            <person name="Guo B."/>
            <person name="Wei J."/>
            <person name="Xu J."/>
            <person name="St-Pierre B."/>
            <person name="Chen S."/>
            <person name="Sun C."/>
        </authorList>
    </citation>
    <scope>NUCLEOTIDE SEQUENCE [LARGE SCALE GENOMIC DNA]</scope>
</reference>
<evidence type="ECO:0000313" key="1">
    <source>
        <dbReference type="EMBL" id="KAI5660581.1"/>
    </source>
</evidence>
<sequence>MGCTQSKIENEETVTRCKERKQFMKEAVSARNAFAAAHSAYAMALKNTGAALSDYAQGEVQNPSTSISAGPSVGPSALPQPPVDPFPPPPPPLPPLFPQSPLQRAATMPEMSFPKPDMKHPDAILEEENEDEIEGESNHGLKHRSSKSSGGGLGVGVGNRSGIPHREEDELPKPPSPPPRTPPLSNRQPPPPPPPETKGMPSWDYFFPSMENVPGPTLAEVDEGRMEREEFERKVLEETAKRSEIDSEGGGGNDGDGDGGSISGGGKEEVAELIEKQPEPPPQAPPTRVKRGKQVAPAEAKRRGGSLLQIFNDLDDCFLKASESAHEVSKMLEAARLHYHSNFADNRGHIDHSAKVMRVITWNRSFRGLPNVDDGKDDFDSEENETHATVLDKMLAWEKKLYDEVKAGEQMKLEYQRKVAALNKLKNRGSHTEALERMKAAVSHLHTRYIVDMQSMDSTVSEINRLRDQQLYPKLVALVDAMATMWESMRAQHENQSKIVQALRSLDISQSPKETSEHHHERTVQLWHVVSEWYSQFDKLIIHQKEYIKALSSWLKLNLIPIDTSLKEKVSSPQRPQIPPIHRLLHAWHDYLEKLPDELARSAINNFAAVVNTIMTYQIEEIKLRDKCEETQRELSKRTRQFEDWYNKYMQRRTPPDEMDPDRSQDKDLVAERKLQVEAIEHRLREEMEEYQRQCIQVREKSLTSLKSRLPELFRAMSDFSLASADMYSDLRSISHQKTRNES</sequence>
<dbReference type="EMBL" id="CM044706">
    <property type="protein sequence ID" value="KAI5660581.1"/>
    <property type="molecule type" value="Genomic_DNA"/>
</dbReference>
<keyword evidence="2" id="KW-1185">Reference proteome</keyword>
<evidence type="ECO:0000313" key="2">
    <source>
        <dbReference type="Proteomes" id="UP001060085"/>
    </source>
</evidence>
<name>A0ACC0AIN2_CATRO</name>
<accession>A0ACC0AIN2</accession>
<protein>
    <submittedName>
        <fullName evidence="1">Uncharacterized protein</fullName>
    </submittedName>
</protein>
<dbReference type="Proteomes" id="UP001060085">
    <property type="component" value="Linkage Group LG06"/>
</dbReference>
<gene>
    <name evidence="1" type="ORF">M9H77_29374</name>
</gene>
<comment type="caution">
    <text evidence="1">The sequence shown here is derived from an EMBL/GenBank/DDBJ whole genome shotgun (WGS) entry which is preliminary data.</text>
</comment>
<organism evidence="1 2">
    <name type="scientific">Catharanthus roseus</name>
    <name type="common">Madagascar periwinkle</name>
    <name type="synonym">Vinca rosea</name>
    <dbReference type="NCBI Taxonomy" id="4058"/>
    <lineage>
        <taxon>Eukaryota</taxon>
        <taxon>Viridiplantae</taxon>
        <taxon>Streptophyta</taxon>
        <taxon>Embryophyta</taxon>
        <taxon>Tracheophyta</taxon>
        <taxon>Spermatophyta</taxon>
        <taxon>Magnoliopsida</taxon>
        <taxon>eudicotyledons</taxon>
        <taxon>Gunneridae</taxon>
        <taxon>Pentapetalae</taxon>
        <taxon>asterids</taxon>
        <taxon>lamiids</taxon>
        <taxon>Gentianales</taxon>
        <taxon>Apocynaceae</taxon>
        <taxon>Rauvolfioideae</taxon>
        <taxon>Vinceae</taxon>
        <taxon>Catharanthinae</taxon>
        <taxon>Catharanthus</taxon>
    </lineage>
</organism>
<proteinExistence type="predicted"/>